<dbReference type="InterPro" id="IPR036188">
    <property type="entry name" value="FAD/NAD-bd_sf"/>
</dbReference>
<protein>
    <submittedName>
        <fullName evidence="3">Glycine oxidase</fullName>
        <ecNumber evidence="3">1.4.3.19</ecNumber>
    </submittedName>
</protein>
<dbReference type="KEGG" id="rsa:RSal33209_1209"/>
<evidence type="ECO:0000313" key="3">
    <source>
        <dbReference type="EMBL" id="ABY22947.1"/>
    </source>
</evidence>
<dbReference type="EMBL" id="CP000910">
    <property type="protein sequence ID" value="ABY22947.1"/>
    <property type="molecule type" value="Genomic_DNA"/>
</dbReference>
<sequence length="254" mass="26919">MPVDRLSLAELRRQEPLLAAHVGPFGYFASGDHQVDPRKLAQALIERLDIQRTAAVAVAPGMVQLADGNQFFADEVIVANGLAAGTLLGLPVPLPLRPVHGDILRLGVPQALRPLLTHTVRGLVHGSAVYLVPRDDGTVVIGATQREDQQTGISAGGVYQLLRDAQALVPAVAELELLESTARARPGTPDNSPLLGRVSAGLIVATGMFRHAVLLTPAIAKICLEILAGAPDPQWDQFAATRFSTEGLSTKEPR</sequence>
<dbReference type="InterPro" id="IPR006076">
    <property type="entry name" value="FAD-dep_OxRdtase"/>
</dbReference>
<dbReference type="GO" id="GO:0005737">
    <property type="term" value="C:cytoplasm"/>
    <property type="evidence" value="ECO:0007669"/>
    <property type="project" value="TreeGrafter"/>
</dbReference>
<dbReference type="EC" id="1.4.3.19" evidence="3"/>
<dbReference type="Gene3D" id="3.50.50.60">
    <property type="entry name" value="FAD/NAD(P)-binding domain"/>
    <property type="match status" value="1"/>
</dbReference>
<evidence type="ECO:0000313" key="4">
    <source>
        <dbReference type="Proteomes" id="UP000002007"/>
    </source>
</evidence>
<dbReference type="Gene3D" id="3.30.9.10">
    <property type="entry name" value="D-Amino Acid Oxidase, subunit A, domain 2"/>
    <property type="match status" value="1"/>
</dbReference>
<proteinExistence type="predicted"/>
<evidence type="ECO:0000259" key="2">
    <source>
        <dbReference type="Pfam" id="PF01266"/>
    </source>
</evidence>
<evidence type="ECO:0000256" key="1">
    <source>
        <dbReference type="ARBA" id="ARBA00023002"/>
    </source>
</evidence>
<organism evidence="3 4">
    <name type="scientific">Renibacterium salmoninarum (strain ATCC 33209 / DSM 20767 / JCM 11484 / NBRC 15589 / NCIMB 2235)</name>
    <dbReference type="NCBI Taxonomy" id="288705"/>
    <lineage>
        <taxon>Bacteria</taxon>
        <taxon>Bacillati</taxon>
        <taxon>Actinomycetota</taxon>
        <taxon>Actinomycetes</taxon>
        <taxon>Micrococcales</taxon>
        <taxon>Micrococcaceae</taxon>
        <taxon>Renibacterium</taxon>
    </lineage>
</organism>
<reference evidence="4" key="1">
    <citation type="journal article" date="2008" name="J. Bacteriol.">
        <title>Genome sequence of the fish pathogen Renibacterium salmoninarum suggests reductive evolution away from an environmental Arthrobacter ancestor.</title>
        <authorList>
            <person name="Wiens G.D."/>
            <person name="Rockey D.D."/>
            <person name="Wu Z."/>
            <person name="Chang J."/>
            <person name="Levy R."/>
            <person name="Crane S."/>
            <person name="Chen D.S."/>
            <person name="Capri G.R."/>
            <person name="Burnett J.R."/>
            <person name="Sudheesh P.S."/>
            <person name="Schipma M.J."/>
            <person name="Burd H."/>
            <person name="Bhattacharyya A."/>
            <person name="Rhodes L.D."/>
            <person name="Kaul R."/>
            <person name="Strom M.S."/>
        </authorList>
    </citation>
    <scope>NUCLEOTIDE SEQUENCE [LARGE SCALE GENOMIC DNA]</scope>
    <source>
        <strain evidence="4">ATCC 33209 / DSM 20767 / JCM 11484 / NBRC 15589 / NCIMB 2235</strain>
    </source>
</reference>
<name>A9WPG2_RENSM</name>
<feature type="domain" description="FAD dependent oxidoreductase" evidence="2">
    <location>
        <begin position="4"/>
        <end position="223"/>
    </location>
</feature>
<dbReference type="AlphaFoldDB" id="A9WPG2"/>
<dbReference type="STRING" id="288705.RSal33209_1209"/>
<dbReference type="SUPFAM" id="SSF51905">
    <property type="entry name" value="FAD/NAD(P)-binding domain"/>
    <property type="match status" value="1"/>
</dbReference>
<dbReference type="PANTHER" id="PTHR13847">
    <property type="entry name" value="SARCOSINE DEHYDROGENASE-RELATED"/>
    <property type="match status" value="1"/>
</dbReference>
<keyword evidence="4" id="KW-1185">Reference proteome</keyword>
<dbReference type="SUPFAM" id="SSF54373">
    <property type="entry name" value="FAD-linked reductases, C-terminal domain"/>
    <property type="match status" value="1"/>
</dbReference>
<dbReference type="GO" id="GO:0043799">
    <property type="term" value="F:glycine oxidase activity"/>
    <property type="evidence" value="ECO:0007669"/>
    <property type="project" value="UniProtKB-EC"/>
</dbReference>
<gene>
    <name evidence="3" type="ordered locus">RSal33209_1209</name>
</gene>
<dbReference type="Pfam" id="PF01266">
    <property type="entry name" value="DAO"/>
    <property type="match status" value="1"/>
</dbReference>
<dbReference type="Proteomes" id="UP000002007">
    <property type="component" value="Chromosome"/>
</dbReference>
<keyword evidence="1 3" id="KW-0560">Oxidoreductase</keyword>
<dbReference type="SMR" id="A9WPG2"/>
<dbReference type="PANTHER" id="PTHR13847:SF289">
    <property type="entry name" value="GLYCINE OXIDASE"/>
    <property type="match status" value="1"/>
</dbReference>
<dbReference type="eggNOG" id="COG0665">
    <property type="taxonomic scope" value="Bacteria"/>
</dbReference>
<dbReference type="HOGENOM" id="CLU_1093586_0_0_11"/>
<accession>A9WPG2</accession>